<name>A0A0V7ZQ48_9CYAN</name>
<evidence type="ECO:0000313" key="1">
    <source>
        <dbReference type="EMBL" id="KST66558.1"/>
    </source>
</evidence>
<gene>
    <name evidence="1" type="ORF">BC008_43325</name>
</gene>
<organism evidence="1 2">
    <name type="scientific">Mastigocoleus testarum BC008</name>
    <dbReference type="NCBI Taxonomy" id="371196"/>
    <lineage>
        <taxon>Bacteria</taxon>
        <taxon>Bacillati</taxon>
        <taxon>Cyanobacteriota</taxon>
        <taxon>Cyanophyceae</taxon>
        <taxon>Nostocales</taxon>
        <taxon>Hapalosiphonaceae</taxon>
        <taxon>Mastigocoleus</taxon>
    </lineage>
</organism>
<protein>
    <submittedName>
        <fullName evidence="1">Uncharacterized protein</fullName>
    </submittedName>
</protein>
<reference evidence="1 2" key="1">
    <citation type="journal article" date="2015" name="Genome Announc.">
        <title>Draft Genome of the Euendolithic (true boring) Cyanobacterium Mastigocoleus testarum strain BC008.</title>
        <authorList>
            <person name="Guida B.S."/>
            <person name="Garcia-Pichel F."/>
        </authorList>
    </citation>
    <scope>NUCLEOTIDE SEQUENCE [LARGE SCALE GENOMIC DNA]</scope>
    <source>
        <strain evidence="1 2">BC008</strain>
    </source>
</reference>
<dbReference type="AlphaFoldDB" id="A0A0V7ZQ48"/>
<dbReference type="EMBL" id="LMTZ01000096">
    <property type="protein sequence ID" value="KST66558.1"/>
    <property type="molecule type" value="Genomic_DNA"/>
</dbReference>
<sequence length="98" mass="11156">MKISSSRTRKAQLVTLRLVVGKLSLVLLSNPFAVKSNFSSTCYLLIRNNLRMNACFELLRIWADLSNFYETLAAGQALWMHFYAVSHTQISRLVSTKT</sequence>
<accession>A0A0V7ZQ48</accession>
<proteinExistence type="predicted"/>
<keyword evidence="2" id="KW-1185">Reference proteome</keyword>
<evidence type="ECO:0000313" key="2">
    <source>
        <dbReference type="Proteomes" id="UP000053372"/>
    </source>
</evidence>
<dbReference type="Proteomes" id="UP000053372">
    <property type="component" value="Unassembled WGS sequence"/>
</dbReference>
<comment type="caution">
    <text evidence="1">The sequence shown here is derived from an EMBL/GenBank/DDBJ whole genome shotgun (WGS) entry which is preliminary data.</text>
</comment>